<dbReference type="AlphaFoldDB" id="A0A371D1D1"/>
<sequence length="251" mass="29017">MSPRHDLVESLLYGPSFHNQLAGRFAATDRPTSLKYIKAAAEFKAFTDEIHANFQRAIEHAQDRERNGGTMALEEDEDIEQVELKAPPKQSSNHLDFCRLPETLEQRIMDLCESRLTRGIVPDLHRKFEAHFEEHVVPDLETRVLKRLEIRVGRYTANHPMLKTLCSTLRRKMTEQMAQDIELRIFPRLLEDLYGRLSDRFGITKLLEDLYSRLLARFSNQASESSMSPTAEAFEAEAFEAEDNTDQFNMS</sequence>
<dbReference type="Proteomes" id="UP000256964">
    <property type="component" value="Unassembled WGS sequence"/>
</dbReference>
<dbReference type="EMBL" id="KZ857428">
    <property type="protein sequence ID" value="RDX46347.1"/>
    <property type="molecule type" value="Genomic_DNA"/>
</dbReference>
<keyword evidence="2" id="KW-1185">Reference proteome</keyword>
<reference evidence="1 2" key="1">
    <citation type="journal article" date="2018" name="Biotechnol. Biofuels">
        <title>Integrative visual omics of the white-rot fungus Polyporus brumalis exposes the biotechnological potential of its oxidative enzymes for delignifying raw plant biomass.</title>
        <authorList>
            <person name="Miyauchi S."/>
            <person name="Rancon A."/>
            <person name="Drula E."/>
            <person name="Hage H."/>
            <person name="Chaduli D."/>
            <person name="Favel A."/>
            <person name="Grisel S."/>
            <person name="Henrissat B."/>
            <person name="Herpoel-Gimbert I."/>
            <person name="Ruiz-Duenas F.J."/>
            <person name="Chevret D."/>
            <person name="Hainaut M."/>
            <person name="Lin J."/>
            <person name="Wang M."/>
            <person name="Pangilinan J."/>
            <person name="Lipzen A."/>
            <person name="Lesage-Meessen L."/>
            <person name="Navarro D."/>
            <person name="Riley R."/>
            <person name="Grigoriev I.V."/>
            <person name="Zhou S."/>
            <person name="Raouche S."/>
            <person name="Rosso M.N."/>
        </authorList>
    </citation>
    <scope>NUCLEOTIDE SEQUENCE [LARGE SCALE GENOMIC DNA]</scope>
    <source>
        <strain evidence="1 2">BRFM 1820</strain>
    </source>
</reference>
<accession>A0A371D1D1</accession>
<protein>
    <submittedName>
        <fullName evidence="1">Uncharacterized protein</fullName>
    </submittedName>
</protein>
<proteinExistence type="predicted"/>
<name>A0A371D1D1_9APHY</name>
<evidence type="ECO:0000313" key="2">
    <source>
        <dbReference type="Proteomes" id="UP000256964"/>
    </source>
</evidence>
<evidence type="ECO:0000313" key="1">
    <source>
        <dbReference type="EMBL" id="RDX46347.1"/>
    </source>
</evidence>
<organism evidence="1 2">
    <name type="scientific">Lentinus brumalis</name>
    <dbReference type="NCBI Taxonomy" id="2498619"/>
    <lineage>
        <taxon>Eukaryota</taxon>
        <taxon>Fungi</taxon>
        <taxon>Dikarya</taxon>
        <taxon>Basidiomycota</taxon>
        <taxon>Agaricomycotina</taxon>
        <taxon>Agaricomycetes</taxon>
        <taxon>Polyporales</taxon>
        <taxon>Polyporaceae</taxon>
        <taxon>Lentinus</taxon>
    </lineage>
</organism>
<gene>
    <name evidence="1" type="ORF">OH76DRAFT_1420249</name>
</gene>